<sequence length="66" mass="7718">MNNGNLIIVQFSVGRFLIGPITYFCCLKWVVLFKTVHEFPAFRKGVFDCFKPLIFFHCRVVSECLK</sequence>
<gene>
    <name evidence="1" type="ORF">RJT34_24448</name>
</gene>
<protein>
    <submittedName>
        <fullName evidence="1">Uncharacterized protein</fullName>
    </submittedName>
</protein>
<dbReference type="AlphaFoldDB" id="A0AAN9IHI1"/>
<keyword evidence="2" id="KW-1185">Reference proteome</keyword>
<proteinExistence type="predicted"/>
<reference evidence="1 2" key="1">
    <citation type="submission" date="2024-01" db="EMBL/GenBank/DDBJ databases">
        <title>The genomes of 5 underutilized Papilionoideae crops provide insights into root nodulation and disease resistance.</title>
        <authorList>
            <person name="Yuan L."/>
        </authorList>
    </citation>
    <scope>NUCLEOTIDE SEQUENCE [LARGE SCALE GENOMIC DNA]</scope>
    <source>
        <strain evidence="1">LY-2023</strain>
        <tissue evidence="1">Leaf</tissue>
    </source>
</reference>
<evidence type="ECO:0000313" key="2">
    <source>
        <dbReference type="Proteomes" id="UP001359559"/>
    </source>
</evidence>
<comment type="caution">
    <text evidence="1">The sequence shown here is derived from an EMBL/GenBank/DDBJ whole genome shotgun (WGS) entry which is preliminary data.</text>
</comment>
<accession>A0AAN9IHI1</accession>
<name>A0AAN9IHI1_CLITE</name>
<organism evidence="1 2">
    <name type="scientific">Clitoria ternatea</name>
    <name type="common">Butterfly pea</name>
    <dbReference type="NCBI Taxonomy" id="43366"/>
    <lineage>
        <taxon>Eukaryota</taxon>
        <taxon>Viridiplantae</taxon>
        <taxon>Streptophyta</taxon>
        <taxon>Embryophyta</taxon>
        <taxon>Tracheophyta</taxon>
        <taxon>Spermatophyta</taxon>
        <taxon>Magnoliopsida</taxon>
        <taxon>eudicotyledons</taxon>
        <taxon>Gunneridae</taxon>
        <taxon>Pentapetalae</taxon>
        <taxon>rosids</taxon>
        <taxon>fabids</taxon>
        <taxon>Fabales</taxon>
        <taxon>Fabaceae</taxon>
        <taxon>Papilionoideae</taxon>
        <taxon>50 kb inversion clade</taxon>
        <taxon>NPAAA clade</taxon>
        <taxon>indigoferoid/millettioid clade</taxon>
        <taxon>Phaseoleae</taxon>
        <taxon>Clitoria</taxon>
    </lineage>
</organism>
<dbReference type="EMBL" id="JAYKXN010000006">
    <property type="protein sequence ID" value="KAK7279397.1"/>
    <property type="molecule type" value="Genomic_DNA"/>
</dbReference>
<dbReference type="Proteomes" id="UP001359559">
    <property type="component" value="Unassembled WGS sequence"/>
</dbReference>
<evidence type="ECO:0000313" key="1">
    <source>
        <dbReference type="EMBL" id="KAK7279397.1"/>
    </source>
</evidence>